<sequence length="229" mass="25942">MGVNESGGGRGKQWPPVIRGAPARLTRERVARPSPAARRDDPFVTAARAGNVLLVDAKWDRKGIIYYELLPLGKTINSDFYCQQLMRFEQEGEKTVGNARPHTSLIIQQILRDFGWEVLMHSPYIPDLAPSDYHMFCGFNMTPKRRILSIGLSFSCNVMNKRDSLIERFCLARYARPAADKETLLSMDFPFLMQTFEYRNSGYDSTLSLAVKRHLMRTLASSLCEPSGS</sequence>
<dbReference type="PANTHER" id="PTHR46060:SF1">
    <property type="entry name" value="MARINER MOS1 TRANSPOSASE-LIKE PROTEIN"/>
    <property type="match status" value="1"/>
</dbReference>
<dbReference type="InterPro" id="IPR052709">
    <property type="entry name" value="Transposase-MT_Hybrid"/>
</dbReference>
<dbReference type="PANTHER" id="PTHR46060">
    <property type="entry name" value="MARINER MOS1 TRANSPOSASE-LIKE PROTEIN"/>
    <property type="match status" value="1"/>
</dbReference>
<proteinExistence type="predicted"/>
<evidence type="ECO:0000313" key="1">
    <source>
        <dbReference type="EMBL" id="GBP17505.1"/>
    </source>
</evidence>
<dbReference type="Proteomes" id="UP000299102">
    <property type="component" value="Unassembled WGS sequence"/>
</dbReference>
<dbReference type="STRING" id="151549.A0A4C1TU10"/>
<organism evidence="1 2">
    <name type="scientific">Eumeta variegata</name>
    <name type="common">Bagworm moth</name>
    <name type="synonym">Eumeta japonica</name>
    <dbReference type="NCBI Taxonomy" id="151549"/>
    <lineage>
        <taxon>Eukaryota</taxon>
        <taxon>Metazoa</taxon>
        <taxon>Ecdysozoa</taxon>
        <taxon>Arthropoda</taxon>
        <taxon>Hexapoda</taxon>
        <taxon>Insecta</taxon>
        <taxon>Pterygota</taxon>
        <taxon>Neoptera</taxon>
        <taxon>Endopterygota</taxon>
        <taxon>Lepidoptera</taxon>
        <taxon>Glossata</taxon>
        <taxon>Ditrysia</taxon>
        <taxon>Tineoidea</taxon>
        <taxon>Psychidae</taxon>
        <taxon>Oiketicinae</taxon>
        <taxon>Eumeta</taxon>
    </lineage>
</organism>
<accession>A0A4C1TU10</accession>
<dbReference type="GO" id="GO:0003676">
    <property type="term" value="F:nucleic acid binding"/>
    <property type="evidence" value="ECO:0007669"/>
    <property type="project" value="InterPro"/>
</dbReference>
<keyword evidence="2" id="KW-1185">Reference proteome</keyword>
<dbReference type="InterPro" id="IPR001888">
    <property type="entry name" value="Transposase_1"/>
</dbReference>
<dbReference type="Pfam" id="PF01359">
    <property type="entry name" value="Transposase_1"/>
    <property type="match status" value="1"/>
</dbReference>
<dbReference type="OrthoDB" id="616263at2759"/>
<protein>
    <submittedName>
        <fullName evidence="1">Mariner Mos1 transposase</fullName>
    </submittedName>
</protein>
<evidence type="ECO:0000313" key="2">
    <source>
        <dbReference type="Proteomes" id="UP000299102"/>
    </source>
</evidence>
<dbReference type="InterPro" id="IPR036397">
    <property type="entry name" value="RNaseH_sf"/>
</dbReference>
<dbReference type="EMBL" id="BGZK01000087">
    <property type="protein sequence ID" value="GBP17505.1"/>
    <property type="molecule type" value="Genomic_DNA"/>
</dbReference>
<name>A0A4C1TU10_EUMVA</name>
<dbReference type="AlphaFoldDB" id="A0A4C1TU10"/>
<reference evidence="1 2" key="1">
    <citation type="journal article" date="2019" name="Commun. Biol.">
        <title>The bagworm genome reveals a unique fibroin gene that provides high tensile strength.</title>
        <authorList>
            <person name="Kono N."/>
            <person name="Nakamura H."/>
            <person name="Ohtoshi R."/>
            <person name="Tomita M."/>
            <person name="Numata K."/>
            <person name="Arakawa K."/>
        </authorList>
    </citation>
    <scope>NUCLEOTIDE SEQUENCE [LARGE SCALE GENOMIC DNA]</scope>
</reference>
<dbReference type="Gene3D" id="3.30.420.10">
    <property type="entry name" value="Ribonuclease H-like superfamily/Ribonuclease H"/>
    <property type="match status" value="1"/>
</dbReference>
<gene>
    <name evidence="1" type="ORF">EVAR_8852_1</name>
</gene>
<comment type="caution">
    <text evidence="1">The sequence shown here is derived from an EMBL/GenBank/DDBJ whole genome shotgun (WGS) entry which is preliminary data.</text>
</comment>